<dbReference type="EMBL" id="CAWYQH010000097">
    <property type="protein sequence ID" value="CAK8683734.1"/>
    <property type="molecule type" value="Genomic_DNA"/>
</dbReference>
<dbReference type="Gene3D" id="2.30.30.40">
    <property type="entry name" value="SH3 Domains"/>
    <property type="match status" value="1"/>
</dbReference>
<comment type="caution">
    <text evidence="8">The sequence shown here is derived from an EMBL/GenBank/DDBJ whole genome shotgun (WGS) entry which is preliminary data.</text>
</comment>
<protein>
    <recommendedName>
        <fullName evidence="10">MAGUK p55 subfamily member 7</fullName>
    </recommendedName>
</protein>
<dbReference type="SUPFAM" id="SSF50044">
    <property type="entry name" value="SH3-domain"/>
    <property type="match status" value="1"/>
</dbReference>
<dbReference type="Pfam" id="PF00595">
    <property type="entry name" value="PDZ"/>
    <property type="match status" value="1"/>
</dbReference>
<dbReference type="PROSITE" id="PS50106">
    <property type="entry name" value="PDZ"/>
    <property type="match status" value="1"/>
</dbReference>
<dbReference type="Proteomes" id="UP001642483">
    <property type="component" value="Unassembled WGS sequence"/>
</dbReference>
<evidence type="ECO:0000313" key="8">
    <source>
        <dbReference type="EMBL" id="CAK8683734.1"/>
    </source>
</evidence>
<evidence type="ECO:0008006" key="10">
    <source>
        <dbReference type="Google" id="ProtNLM"/>
    </source>
</evidence>
<dbReference type="Pfam" id="PF00625">
    <property type="entry name" value="Guanylate_kin"/>
    <property type="match status" value="1"/>
</dbReference>
<dbReference type="InterPro" id="IPR050716">
    <property type="entry name" value="MAGUK"/>
</dbReference>
<dbReference type="SMART" id="SM00326">
    <property type="entry name" value="SH3"/>
    <property type="match status" value="1"/>
</dbReference>
<dbReference type="InterPro" id="IPR004172">
    <property type="entry name" value="L27_dom"/>
</dbReference>
<dbReference type="InterPro" id="IPR036028">
    <property type="entry name" value="SH3-like_dom_sf"/>
</dbReference>
<dbReference type="InterPro" id="IPR027417">
    <property type="entry name" value="P-loop_NTPase"/>
</dbReference>
<dbReference type="CDD" id="cd00071">
    <property type="entry name" value="GMPK"/>
    <property type="match status" value="1"/>
</dbReference>
<dbReference type="PROSITE" id="PS50002">
    <property type="entry name" value="SH3"/>
    <property type="match status" value="1"/>
</dbReference>
<evidence type="ECO:0000256" key="2">
    <source>
        <dbReference type="ARBA" id="ARBA00022443"/>
    </source>
</evidence>
<evidence type="ECO:0000256" key="1">
    <source>
        <dbReference type="ARBA" id="ARBA00007014"/>
    </source>
</evidence>
<dbReference type="InterPro" id="IPR001452">
    <property type="entry name" value="SH3_domain"/>
</dbReference>
<feature type="domain" description="SH3" evidence="4">
    <location>
        <begin position="235"/>
        <end position="313"/>
    </location>
</feature>
<dbReference type="SUPFAM" id="SSF52540">
    <property type="entry name" value="P-loop containing nucleoside triphosphate hydrolases"/>
    <property type="match status" value="1"/>
</dbReference>
<dbReference type="InterPro" id="IPR001478">
    <property type="entry name" value="PDZ"/>
</dbReference>
<dbReference type="SMART" id="SM00072">
    <property type="entry name" value="GuKc"/>
    <property type="match status" value="1"/>
</dbReference>
<keyword evidence="9" id="KW-1185">Reference proteome</keyword>
<feature type="domain" description="PDZ" evidence="6">
    <location>
        <begin position="147"/>
        <end position="228"/>
    </location>
</feature>
<proteinExistence type="inferred from homology"/>
<reference evidence="8 9" key="1">
    <citation type="submission" date="2024-02" db="EMBL/GenBank/DDBJ databases">
        <authorList>
            <person name="Daric V."/>
            <person name="Darras S."/>
        </authorList>
    </citation>
    <scope>NUCLEOTIDE SEQUENCE [LARGE SCALE GENOMIC DNA]</scope>
</reference>
<feature type="domain" description="Guanylate kinase-like" evidence="5">
    <location>
        <begin position="374"/>
        <end position="549"/>
    </location>
</feature>
<dbReference type="SMART" id="SM00228">
    <property type="entry name" value="PDZ"/>
    <property type="match status" value="1"/>
</dbReference>
<dbReference type="InterPro" id="IPR008144">
    <property type="entry name" value="Guanylate_kin-like_dom"/>
</dbReference>
<dbReference type="SMART" id="SM00569">
    <property type="entry name" value="L27"/>
    <property type="match status" value="2"/>
</dbReference>
<evidence type="ECO:0000313" key="9">
    <source>
        <dbReference type="Proteomes" id="UP001642483"/>
    </source>
</evidence>
<keyword evidence="2 3" id="KW-0728">SH3 domain</keyword>
<dbReference type="PROSITE" id="PS50052">
    <property type="entry name" value="GUANYLATE_KINASE_2"/>
    <property type="match status" value="1"/>
</dbReference>
<dbReference type="PANTHER" id="PTHR23122">
    <property type="entry name" value="MEMBRANE-ASSOCIATED GUANYLATE KINASE MAGUK"/>
    <property type="match status" value="1"/>
</dbReference>
<gene>
    <name evidence="8" type="ORF">CVLEPA_LOCUS14773</name>
</gene>
<dbReference type="Gene3D" id="3.40.50.300">
    <property type="entry name" value="P-loop containing nucleotide triphosphate hydrolases"/>
    <property type="match status" value="1"/>
</dbReference>
<dbReference type="PROSITE" id="PS51022">
    <property type="entry name" value="L27"/>
    <property type="match status" value="1"/>
</dbReference>
<name>A0ABP0FYY3_CLALP</name>
<sequence>MLILWYDTMDQEDTTDIFHTLEQLKQRISGGEDESSDAEHLGQLLHNTDLINLLQLHNKLQKEIPNDVEARNALELVDDVQKLHENHPSNDILSVLATLFHNSHHLISLLVAHDKIANNDFGEPQLTDVSVDDYSIEDEKEEETMKVVRLVKSDEPLGATIVDDETTGNIIIARILKGGAADRSGLIHINDTIVEINGVKTKDKKPSDVIKILAGFTGPLTLRLIPGEREEDSNEVILHVKTRFTFQPQNDNLIPCREAGLQFFPNEILRVVSKVDKSWWQAYKVDTSNNTNEKIVPARAGLIPSMKLQVRREKLQKQAQLKVSKTSLKGNKTSLLKESRKNAANVTQVGLHLPPYEIVTQLSPVMEQNGKRIYRPIVLVGPQGVGRNDLKDRLIDSNPTHYGVPVPHTSRAMHQGEENGKDYHFVSREFMENGIRDNFFFEYGEYKGSLYGTSLPAVESVIESGQVCVLTPYPQALTALRIRKIKPYIVFLKPEQSWKIQGNNIKSADLQTMLKRAEAIEYTYGRLFDAVIQNDSIESSFRHLKNISFSLENSQQWVPEAWVS</sequence>
<organism evidence="8 9">
    <name type="scientific">Clavelina lepadiformis</name>
    <name type="common">Light-bulb sea squirt</name>
    <name type="synonym">Ascidia lepadiformis</name>
    <dbReference type="NCBI Taxonomy" id="159417"/>
    <lineage>
        <taxon>Eukaryota</taxon>
        <taxon>Metazoa</taxon>
        <taxon>Chordata</taxon>
        <taxon>Tunicata</taxon>
        <taxon>Ascidiacea</taxon>
        <taxon>Aplousobranchia</taxon>
        <taxon>Clavelinidae</taxon>
        <taxon>Clavelina</taxon>
    </lineage>
</organism>
<evidence type="ECO:0000259" key="6">
    <source>
        <dbReference type="PROSITE" id="PS50106"/>
    </source>
</evidence>
<dbReference type="Gene3D" id="2.30.42.10">
    <property type="match status" value="1"/>
</dbReference>
<dbReference type="SUPFAM" id="SSF50156">
    <property type="entry name" value="PDZ domain-like"/>
    <property type="match status" value="1"/>
</dbReference>
<evidence type="ECO:0000256" key="3">
    <source>
        <dbReference type="PROSITE-ProRule" id="PRU00192"/>
    </source>
</evidence>
<accession>A0ABP0FYY3</accession>
<dbReference type="InterPro" id="IPR036034">
    <property type="entry name" value="PDZ_sf"/>
</dbReference>
<dbReference type="InterPro" id="IPR008145">
    <property type="entry name" value="GK/Ca_channel_bsu"/>
</dbReference>
<evidence type="ECO:0000259" key="7">
    <source>
        <dbReference type="PROSITE" id="PS51022"/>
    </source>
</evidence>
<evidence type="ECO:0000259" key="4">
    <source>
        <dbReference type="PROSITE" id="PS50002"/>
    </source>
</evidence>
<evidence type="ECO:0000259" key="5">
    <source>
        <dbReference type="PROSITE" id="PS50052"/>
    </source>
</evidence>
<feature type="domain" description="L27" evidence="7">
    <location>
        <begin position="66"/>
        <end position="124"/>
    </location>
</feature>
<comment type="similarity">
    <text evidence="1">Belongs to the MAGUK family.</text>
</comment>